<dbReference type="InterPro" id="IPR025736">
    <property type="entry name" value="PucR_C-HTH_dom"/>
</dbReference>
<dbReference type="KEGG" id="cbei:LF65_00949"/>
<dbReference type="Proteomes" id="UP001194098">
    <property type="component" value="Unassembled WGS sequence"/>
</dbReference>
<reference evidence="3" key="3">
    <citation type="submission" date="2020-04" db="EMBL/GenBank/DDBJ databases">
        <authorList>
            <person name="Brown S."/>
        </authorList>
    </citation>
    <scope>NUCLEOTIDE SEQUENCE</scope>
    <source>
        <strain evidence="3">DJ015</strain>
    </source>
</reference>
<organism evidence="2 6">
    <name type="scientific">Clostridium beijerinckii</name>
    <name type="common">Clostridium MP</name>
    <dbReference type="NCBI Taxonomy" id="1520"/>
    <lineage>
        <taxon>Bacteria</taxon>
        <taxon>Bacillati</taxon>
        <taxon>Bacillota</taxon>
        <taxon>Clostridia</taxon>
        <taxon>Eubacteriales</taxon>
        <taxon>Clostridiaceae</taxon>
        <taxon>Clostridium</taxon>
    </lineage>
</organism>
<dbReference type="RefSeq" id="WP_011968205.1">
    <property type="nucleotide sequence ID" value="NZ_BKAK01000017.1"/>
</dbReference>
<dbReference type="OrthoDB" id="9792148at2"/>
<reference evidence="4" key="5">
    <citation type="submission" date="2020-11" db="EMBL/GenBank/DDBJ databases">
        <authorList>
            <person name="Thieme N."/>
            <person name="Liebl W."/>
            <person name="Zverlov V."/>
        </authorList>
    </citation>
    <scope>NUCLEOTIDE SEQUENCE</scope>
    <source>
        <strain evidence="4">NT08</strain>
    </source>
</reference>
<feature type="domain" description="PucR C-terminal helix-turn-helix" evidence="1">
    <location>
        <begin position="250"/>
        <end position="305"/>
    </location>
</feature>
<reference evidence="5" key="4">
    <citation type="submission" date="2020-05" db="EMBL/GenBank/DDBJ databases">
        <title>Genomic insights into acetone-butanol-ethanol (ABE) fermentation by sequencing solventogenic clostridia strains.</title>
        <authorList>
            <person name="Brown S."/>
        </authorList>
    </citation>
    <scope>NUCLEOTIDE SEQUENCE</scope>
    <source>
        <strain evidence="5">DJ126</strain>
    </source>
</reference>
<dbReference type="Proteomes" id="UP000631418">
    <property type="component" value="Unassembled WGS sequence"/>
</dbReference>
<dbReference type="EMBL" id="CP010086">
    <property type="protein sequence ID" value="AJG97571.1"/>
    <property type="molecule type" value="Genomic_DNA"/>
</dbReference>
<dbReference type="AlphaFoldDB" id="A0A0B5QH51"/>
<proteinExistence type="predicted"/>
<dbReference type="OMA" id="CTSYDIR"/>
<sequence length="314" mass="37101">MKGLVKYLQEIYEDCEIPFEVYVDDEIIFKANPNSFSENILEDTFFIGPKSFKIKTEGDRKDFIRILVFCIKDRYKDSYNKKEKIVSELLQGLSISKEKIKEIMPPIKEETFLVTLNLKEKVTEALEALKNVYNNNDVTILIFEDTIILIGIFEDIKEHVSSISETIYFSLYEKCYISYCHIGDYELLNKLYNENMYKINLAKKYNVSQMVFGCNSLLFEEVMDNLNQDIKEKILNNFNESFSKLDEDMLKTIEVFFKSDLNLSEASKGLYVHRNTLIYRLDKIQKYTGYDIRKFNDAALFKIAFFIWIQKNKI</sequence>
<reference evidence="3" key="6">
    <citation type="journal article" date="2022" name="Nat. Biotechnol.">
        <title>Carbon-negative production of acetone and isopropanol by gas fermentation at industrial pilot scale.</title>
        <authorList>
            <person name="Liew F.E."/>
            <person name="Nogle R."/>
            <person name="Abdalla T."/>
            <person name="Rasor B.J."/>
            <person name="Canter C."/>
            <person name="Jensen R.O."/>
            <person name="Wang L."/>
            <person name="Strutz J."/>
            <person name="Chirania P."/>
            <person name="De Tissera S."/>
            <person name="Mueller A.P."/>
            <person name="Ruan Z."/>
            <person name="Gao A."/>
            <person name="Tran L."/>
            <person name="Engle N.L."/>
            <person name="Bromley J.C."/>
            <person name="Daniell J."/>
            <person name="Conrado R."/>
            <person name="Tschaplinski T.J."/>
            <person name="Giannone R.J."/>
            <person name="Hettich R.L."/>
            <person name="Karim A.S."/>
            <person name="Simpson S.D."/>
            <person name="Brown S.D."/>
            <person name="Leang C."/>
            <person name="Jewett M.C."/>
            <person name="Kopke M."/>
        </authorList>
    </citation>
    <scope>NUCLEOTIDE SEQUENCE</scope>
    <source>
        <strain evidence="3">DJ015</strain>
    </source>
</reference>
<evidence type="ECO:0000259" key="1">
    <source>
        <dbReference type="Pfam" id="PF13556"/>
    </source>
</evidence>
<dbReference type="PANTHER" id="PTHR33744:SF15">
    <property type="entry name" value="CARBOHYDRATE DIACID REGULATOR"/>
    <property type="match status" value="1"/>
</dbReference>
<dbReference type="EMBL" id="JABAGV010000060">
    <property type="protein sequence ID" value="MBC2476712.1"/>
    <property type="molecule type" value="Genomic_DNA"/>
</dbReference>
<evidence type="ECO:0000313" key="3">
    <source>
        <dbReference type="EMBL" id="MBC2476712.1"/>
    </source>
</evidence>
<dbReference type="Proteomes" id="UP000821656">
    <property type="component" value="Unassembled WGS sequence"/>
</dbReference>
<evidence type="ECO:0000313" key="5">
    <source>
        <dbReference type="EMBL" id="NRV08182.1"/>
    </source>
</evidence>
<evidence type="ECO:0000313" key="2">
    <source>
        <dbReference type="EMBL" id="AJG97571.1"/>
    </source>
</evidence>
<gene>
    <name evidence="5" type="ORF">DFH45_001145</name>
    <name evidence="3" type="ORF">HGI39_18775</name>
    <name evidence="4" type="ORF">IS491_00790</name>
    <name evidence="2" type="ORF">LF65_00949</name>
</gene>
<dbReference type="EMBL" id="JADOEF010000001">
    <property type="protein sequence ID" value="MBF7807273.1"/>
    <property type="molecule type" value="Genomic_DNA"/>
</dbReference>
<evidence type="ECO:0000313" key="4">
    <source>
        <dbReference type="EMBL" id="MBF7807273.1"/>
    </source>
</evidence>
<dbReference type="Proteomes" id="UP000031866">
    <property type="component" value="Chromosome"/>
</dbReference>
<dbReference type="InterPro" id="IPR051448">
    <property type="entry name" value="CdaR-like_regulators"/>
</dbReference>
<evidence type="ECO:0000313" key="6">
    <source>
        <dbReference type="Proteomes" id="UP000031866"/>
    </source>
</evidence>
<name>A0A0B5QH51_CLOBE</name>
<dbReference type="STRING" id="1520.LF65_00949"/>
<dbReference type="InterPro" id="IPR042070">
    <property type="entry name" value="PucR_C-HTH_sf"/>
</dbReference>
<reference evidence="6" key="1">
    <citation type="submission" date="2014-12" db="EMBL/GenBank/DDBJ databases">
        <title>Genome sequence of Clostridium beijerinckii strain 59B.</title>
        <authorList>
            <person name="Little G.T."/>
            <person name="Minton N.P."/>
        </authorList>
    </citation>
    <scope>NUCLEOTIDE SEQUENCE [LARGE SCALE GENOMIC DNA]</scope>
    <source>
        <strain evidence="6">59B</strain>
    </source>
</reference>
<dbReference type="Gene3D" id="1.10.10.2840">
    <property type="entry name" value="PucR C-terminal helix-turn-helix domain"/>
    <property type="match status" value="1"/>
</dbReference>
<dbReference type="Pfam" id="PF13556">
    <property type="entry name" value="HTH_30"/>
    <property type="match status" value="1"/>
</dbReference>
<protein>
    <submittedName>
        <fullName evidence="4">Helix-turn-helix domain-containing protein</fullName>
    </submittedName>
    <submittedName>
        <fullName evidence="2">PucR family transcriptional regulator</fullName>
    </submittedName>
    <submittedName>
        <fullName evidence="5">Sugar diacid utilization regulator</fullName>
    </submittedName>
</protein>
<dbReference type="PANTHER" id="PTHR33744">
    <property type="entry name" value="CARBOHYDRATE DIACID REGULATOR"/>
    <property type="match status" value="1"/>
</dbReference>
<dbReference type="EMBL" id="JABSXK010000001">
    <property type="protein sequence ID" value="NRV08182.1"/>
    <property type="molecule type" value="Genomic_DNA"/>
</dbReference>
<reference evidence="2" key="2">
    <citation type="submission" date="2016-02" db="EMBL/GenBank/DDBJ databases">
        <title>Genome sequence of Clostridium beijerinckii strain 59B.</title>
        <authorList>
            <person name="Little G.T."/>
            <person name="Minton N.P."/>
        </authorList>
    </citation>
    <scope>NUCLEOTIDE SEQUENCE</scope>
    <source>
        <strain evidence="2">NCIMB 14988</strain>
    </source>
</reference>
<accession>A0A0B5QH51</accession>
<dbReference type="GeneID" id="66343851"/>